<comment type="caution">
    <text evidence="1">The sequence shown here is derived from an EMBL/GenBank/DDBJ whole genome shotgun (WGS) entry which is preliminary data.</text>
</comment>
<dbReference type="Proteomes" id="UP001596058">
    <property type="component" value="Unassembled WGS sequence"/>
</dbReference>
<reference evidence="2" key="1">
    <citation type="journal article" date="2019" name="Int. J. Syst. Evol. Microbiol.">
        <title>The Global Catalogue of Microorganisms (GCM) 10K type strain sequencing project: providing services to taxonomists for standard genome sequencing and annotation.</title>
        <authorList>
            <consortium name="The Broad Institute Genomics Platform"/>
            <consortium name="The Broad Institute Genome Sequencing Center for Infectious Disease"/>
            <person name="Wu L."/>
            <person name="Ma J."/>
        </authorList>
    </citation>
    <scope>NUCLEOTIDE SEQUENCE [LARGE SCALE GENOMIC DNA]</scope>
    <source>
        <strain evidence="2">CCUG 53903</strain>
    </source>
</reference>
<organism evidence="1 2">
    <name type="scientific">Nonomuraea insulae</name>
    <dbReference type="NCBI Taxonomy" id="1616787"/>
    <lineage>
        <taxon>Bacteria</taxon>
        <taxon>Bacillati</taxon>
        <taxon>Actinomycetota</taxon>
        <taxon>Actinomycetes</taxon>
        <taxon>Streptosporangiales</taxon>
        <taxon>Streptosporangiaceae</taxon>
        <taxon>Nonomuraea</taxon>
    </lineage>
</organism>
<proteinExistence type="predicted"/>
<accession>A0ABW1CEA9</accession>
<sequence>MTAGQHPRLGNVFPDLAADIVALLRAGNEGDPLADSVEDLPFHGVCMCSATCTNLLTAPPGSSGSWMVQLERDGEDVIWLSLDPGATAITNIEVLDGRDLGPAAAR</sequence>
<name>A0ABW1CEA9_9ACTN</name>
<keyword evidence="2" id="KW-1185">Reference proteome</keyword>
<evidence type="ECO:0000313" key="1">
    <source>
        <dbReference type="EMBL" id="MFC5823409.1"/>
    </source>
</evidence>
<dbReference type="EMBL" id="JBHSPA010000008">
    <property type="protein sequence ID" value="MFC5823409.1"/>
    <property type="molecule type" value="Genomic_DNA"/>
</dbReference>
<gene>
    <name evidence="1" type="ORF">ACFPZ3_06065</name>
</gene>
<protein>
    <submittedName>
        <fullName evidence="1">Uncharacterized protein</fullName>
    </submittedName>
</protein>
<evidence type="ECO:0000313" key="2">
    <source>
        <dbReference type="Proteomes" id="UP001596058"/>
    </source>
</evidence>
<dbReference type="RefSeq" id="WP_379512944.1">
    <property type="nucleotide sequence ID" value="NZ_JBHSPA010000008.1"/>
</dbReference>